<keyword evidence="2" id="KW-1185">Reference proteome</keyword>
<name>A0A8J2Q9Z3_9BILA</name>
<dbReference type="Proteomes" id="UP000746747">
    <property type="component" value="Unassembled WGS sequence"/>
</dbReference>
<dbReference type="AlphaFoldDB" id="A0A8J2Q9Z3"/>
<sequence>MSGGGELERFLDNLVSPLRVLLHVAEPSSVCDAIIKEIESFNKKRLLTGCVDSLAARVDIPSADIWRCLNSLVQLRNYVRNNKIAESDLKDILSHDSFNDEFIKTVINFMNTEQFCKPIMMNALSKYPPFRSLHCRLQITLMGLNLSLKVIECTNLHMASG</sequence>
<reference evidence="1" key="1">
    <citation type="submission" date="2021-09" db="EMBL/GenBank/DDBJ databases">
        <authorList>
            <consortium name="Pathogen Informatics"/>
        </authorList>
    </citation>
    <scope>NUCLEOTIDE SEQUENCE</scope>
</reference>
<protein>
    <submittedName>
        <fullName evidence="1">Uncharacterized protein</fullName>
    </submittedName>
</protein>
<evidence type="ECO:0000313" key="2">
    <source>
        <dbReference type="Proteomes" id="UP000746747"/>
    </source>
</evidence>
<proteinExistence type="predicted"/>
<evidence type="ECO:0000313" key="1">
    <source>
        <dbReference type="EMBL" id="CAG9534347.1"/>
    </source>
</evidence>
<organism evidence="1 2">
    <name type="scientific">Cercopithifilaria johnstoni</name>
    <dbReference type="NCBI Taxonomy" id="2874296"/>
    <lineage>
        <taxon>Eukaryota</taxon>
        <taxon>Metazoa</taxon>
        <taxon>Ecdysozoa</taxon>
        <taxon>Nematoda</taxon>
        <taxon>Chromadorea</taxon>
        <taxon>Rhabditida</taxon>
        <taxon>Spirurina</taxon>
        <taxon>Spiruromorpha</taxon>
        <taxon>Filarioidea</taxon>
        <taxon>Onchocercidae</taxon>
        <taxon>Cercopithifilaria</taxon>
    </lineage>
</organism>
<dbReference type="EMBL" id="CAKAEH010001303">
    <property type="protein sequence ID" value="CAG9534347.1"/>
    <property type="molecule type" value="Genomic_DNA"/>
</dbReference>
<comment type="caution">
    <text evidence="1">The sequence shown here is derived from an EMBL/GenBank/DDBJ whole genome shotgun (WGS) entry which is preliminary data.</text>
</comment>
<dbReference type="OrthoDB" id="5838952at2759"/>
<accession>A0A8J2Q9Z3</accession>
<gene>
    <name evidence="1" type="ORF">CJOHNSTONI_LOCUS4491</name>
</gene>